<gene>
    <name evidence="3" type="ORF">GCM10007940_28350</name>
</gene>
<dbReference type="Gene3D" id="1.25.40.10">
    <property type="entry name" value="Tetratricopeptide repeat domain"/>
    <property type="match status" value="1"/>
</dbReference>
<evidence type="ECO:0000313" key="3">
    <source>
        <dbReference type="EMBL" id="GLR18220.1"/>
    </source>
</evidence>
<evidence type="ECO:0000256" key="2">
    <source>
        <dbReference type="SAM" id="Phobius"/>
    </source>
</evidence>
<sequence length="375" mass="44044">MIKFFRKIRQNLLTENKFSKYLLYAIGEIVLVIVGILFALQINNWNSTKIADNQELDLYAKLLNDLNDNFDFTIMKITEMKRHQNVHYQVYNESKGRAAYDLNTNLNFLHWLQIFEADISEKHTESLSSIRNDNIRDLLKHFIRKEKGVSDNYTRWNKLKQEHVRPFFRKYGIHNTEAAFNDNPYDFAPLGYIDLIDHSKLKELYGSTELDEILFDLRFQTSWTYSSLKNLEISNNEFAEVLVNALTQNGRTKNIKRIPRKHLSDLVTKGKTIDEVIQVINSEDKKDSDYITSIWAINALGYDLFKKKNFNEALKLFKLNTELYPDKANPWDSYSECLMAMGKKEEGIKAYKKFVELSPDNDSAKRTLEELEISE</sequence>
<dbReference type="AlphaFoldDB" id="A0AA37SQW1"/>
<dbReference type="RefSeq" id="WP_235295545.1">
    <property type="nucleotide sequence ID" value="NZ_BSOH01000016.1"/>
</dbReference>
<dbReference type="Pfam" id="PF19578">
    <property type="entry name" value="DUF6090"/>
    <property type="match status" value="1"/>
</dbReference>
<name>A0AA37SQW1_9BACT</name>
<keyword evidence="2" id="KW-1133">Transmembrane helix</keyword>
<dbReference type="SUPFAM" id="SSF48452">
    <property type="entry name" value="TPR-like"/>
    <property type="match status" value="1"/>
</dbReference>
<evidence type="ECO:0000313" key="4">
    <source>
        <dbReference type="Proteomes" id="UP001156666"/>
    </source>
</evidence>
<keyword evidence="2" id="KW-0812">Transmembrane</keyword>
<dbReference type="PROSITE" id="PS50005">
    <property type="entry name" value="TPR"/>
    <property type="match status" value="2"/>
</dbReference>
<keyword evidence="1" id="KW-0802">TPR repeat</keyword>
<proteinExistence type="predicted"/>
<reference evidence="3" key="2">
    <citation type="submission" date="2023-01" db="EMBL/GenBank/DDBJ databases">
        <title>Draft genome sequence of Portibacter lacus strain NBRC 108769.</title>
        <authorList>
            <person name="Sun Q."/>
            <person name="Mori K."/>
        </authorList>
    </citation>
    <scope>NUCLEOTIDE SEQUENCE</scope>
    <source>
        <strain evidence="3">NBRC 108769</strain>
    </source>
</reference>
<feature type="repeat" description="TPR" evidence="1">
    <location>
        <begin position="294"/>
        <end position="327"/>
    </location>
</feature>
<dbReference type="InterPro" id="IPR045749">
    <property type="entry name" value="DUF6090"/>
</dbReference>
<feature type="repeat" description="TPR" evidence="1">
    <location>
        <begin position="328"/>
        <end position="361"/>
    </location>
</feature>
<evidence type="ECO:0008006" key="5">
    <source>
        <dbReference type="Google" id="ProtNLM"/>
    </source>
</evidence>
<dbReference type="Proteomes" id="UP001156666">
    <property type="component" value="Unassembled WGS sequence"/>
</dbReference>
<dbReference type="InterPro" id="IPR019734">
    <property type="entry name" value="TPR_rpt"/>
</dbReference>
<comment type="caution">
    <text evidence="3">The sequence shown here is derived from an EMBL/GenBank/DDBJ whole genome shotgun (WGS) entry which is preliminary data.</text>
</comment>
<dbReference type="EMBL" id="BSOH01000016">
    <property type="protein sequence ID" value="GLR18220.1"/>
    <property type="molecule type" value="Genomic_DNA"/>
</dbReference>
<dbReference type="InterPro" id="IPR011990">
    <property type="entry name" value="TPR-like_helical_dom_sf"/>
</dbReference>
<protein>
    <recommendedName>
        <fullName evidence="5">Tetratricopeptide repeat protein</fullName>
    </recommendedName>
</protein>
<accession>A0AA37SQW1</accession>
<feature type="transmembrane region" description="Helical" evidence="2">
    <location>
        <begin position="21"/>
        <end position="40"/>
    </location>
</feature>
<keyword evidence="4" id="KW-1185">Reference proteome</keyword>
<evidence type="ECO:0000256" key="1">
    <source>
        <dbReference type="PROSITE-ProRule" id="PRU00339"/>
    </source>
</evidence>
<organism evidence="3 4">
    <name type="scientific">Portibacter lacus</name>
    <dbReference type="NCBI Taxonomy" id="1099794"/>
    <lineage>
        <taxon>Bacteria</taxon>
        <taxon>Pseudomonadati</taxon>
        <taxon>Bacteroidota</taxon>
        <taxon>Saprospiria</taxon>
        <taxon>Saprospirales</taxon>
        <taxon>Haliscomenobacteraceae</taxon>
        <taxon>Portibacter</taxon>
    </lineage>
</organism>
<keyword evidence="2" id="KW-0472">Membrane</keyword>
<reference evidence="3" key="1">
    <citation type="journal article" date="2014" name="Int. J. Syst. Evol. Microbiol.">
        <title>Complete genome sequence of Corynebacterium casei LMG S-19264T (=DSM 44701T), isolated from a smear-ripened cheese.</title>
        <authorList>
            <consortium name="US DOE Joint Genome Institute (JGI-PGF)"/>
            <person name="Walter F."/>
            <person name="Albersmeier A."/>
            <person name="Kalinowski J."/>
            <person name="Ruckert C."/>
        </authorList>
    </citation>
    <scope>NUCLEOTIDE SEQUENCE</scope>
    <source>
        <strain evidence="3">NBRC 108769</strain>
    </source>
</reference>